<dbReference type="InterPro" id="IPR017441">
    <property type="entry name" value="Protein_kinase_ATP_BS"/>
</dbReference>
<dbReference type="SUPFAM" id="SSF56112">
    <property type="entry name" value="Protein kinase-like (PK-like)"/>
    <property type="match status" value="1"/>
</dbReference>
<feature type="binding site" evidence="7">
    <location>
        <position position="481"/>
    </location>
    <ligand>
        <name>ATP</name>
        <dbReference type="ChEBI" id="CHEBI:30616"/>
    </ligand>
</feature>
<dbReference type="CDD" id="cd14003">
    <property type="entry name" value="STKc_AMPK-like"/>
    <property type="match status" value="1"/>
</dbReference>
<feature type="compositionally biased region" description="Low complexity" evidence="10">
    <location>
        <begin position="228"/>
        <end position="237"/>
    </location>
</feature>
<evidence type="ECO:0000259" key="11">
    <source>
        <dbReference type="PROSITE" id="PS50011"/>
    </source>
</evidence>
<feature type="cross-link" description="Glycyl lysine isopeptide (Lys-Gly) (interchain with G-Cter in SUMO2)" evidence="8">
    <location>
        <position position="463"/>
    </location>
</feature>
<keyword evidence="14" id="KW-1185">Reference proteome</keyword>
<accession>A0A7S4EAD8</accession>
<dbReference type="GO" id="GO:0005524">
    <property type="term" value="F:ATP binding"/>
    <property type="evidence" value="ECO:0007669"/>
    <property type="project" value="UniProtKB-UniRule"/>
</dbReference>
<dbReference type="GO" id="GO:0004674">
    <property type="term" value="F:protein serine/threonine kinase activity"/>
    <property type="evidence" value="ECO:0007669"/>
    <property type="project" value="UniProtKB-KW"/>
</dbReference>
<feature type="binding site" evidence="7">
    <location>
        <begin position="465"/>
        <end position="466"/>
    </location>
    <ligand>
        <name>ATP</name>
        <dbReference type="ChEBI" id="CHEBI:30616"/>
    </ligand>
</feature>
<dbReference type="EMBL" id="HBIW01018439">
    <property type="protein sequence ID" value="CAE0700434.1"/>
    <property type="molecule type" value="Transcribed_RNA"/>
</dbReference>
<dbReference type="InterPro" id="IPR011009">
    <property type="entry name" value="Kinase-like_dom_sf"/>
</dbReference>
<feature type="region of interest" description="Disordered" evidence="10">
    <location>
        <begin position="1"/>
        <end position="309"/>
    </location>
</feature>
<evidence type="ECO:0000256" key="1">
    <source>
        <dbReference type="ARBA" id="ARBA00022527"/>
    </source>
</evidence>
<dbReference type="OrthoDB" id="193931at2759"/>
<feature type="domain" description="Protein kinase" evidence="11">
    <location>
        <begin position="335"/>
        <end position="592"/>
    </location>
</feature>
<feature type="compositionally biased region" description="Polar residues" evidence="10">
    <location>
        <begin position="1"/>
        <end position="10"/>
    </location>
</feature>
<feature type="compositionally biased region" description="Basic and acidic residues" evidence="10">
    <location>
        <begin position="213"/>
        <end position="224"/>
    </location>
</feature>
<dbReference type="SMART" id="SM00220">
    <property type="entry name" value="S_TKc"/>
    <property type="match status" value="1"/>
</dbReference>
<feature type="compositionally biased region" description="Low complexity" evidence="10">
    <location>
        <begin position="176"/>
        <end position="202"/>
    </location>
</feature>
<evidence type="ECO:0000256" key="7">
    <source>
        <dbReference type="PIRSR" id="PIRSR630616-2"/>
    </source>
</evidence>
<evidence type="ECO:0000256" key="3">
    <source>
        <dbReference type="ARBA" id="ARBA00022741"/>
    </source>
</evidence>
<evidence type="ECO:0000256" key="4">
    <source>
        <dbReference type="ARBA" id="ARBA00022777"/>
    </source>
</evidence>
<dbReference type="Proteomes" id="UP000789595">
    <property type="component" value="Unassembled WGS sequence"/>
</dbReference>
<evidence type="ECO:0000313" key="12">
    <source>
        <dbReference type="EMBL" id="CAE0700434.1"/>
    </source>
</evidence>
<protein>
    <recommendedName>
        <fullName evidence="11">Protein kinase domain-containing protein</fullName>
    </recommendedName>
</protein>
<feature type="compositionally biased region" description="Polar residues" evidence="10">
    <location>
        <begin position="71"/>
        <end position="91"/>
    </location>
</feature>
<sequence length="720" mass="80122">MRSFRSNQRGRVQPAEYAGEVTKPQQRYGSRHRPRSAGASSRRYGSSRWPKPQYPQYHQYANVPAGRPSSAHYQQRPRTAGSRPSSGNTANVDAWLRARHGTATYGQPPQRAYGQSSGYGQRPRSASAASRAQQPKKEERREYYPSSVPPKAGAPRPSSASSSRHQVANNDTAHALLRQQQYQQERQEYVPPSQQQTSRPSSAAYALGTDKGYVVEREVSEQIKKPQRPQSASAARAPPKPQTQTPAFAGKASRPQSAGATRRPAPPTEWKQPSVDDKNAVFKSGTQRPQSAGGGVRRRNNSQEEQYQCAPDQRDYLARLLVQSTQSRRGLPDFYSFGKVIGVGSFGTVRIAWHKLTGRKVAIKTYERSKMKDPQQWKRVQQEARVMEKLSDSTLICRFLEAFETVAPRRAHLVMEFLPGGNLCSYVKAKRRISEGELQPLLVQLATALDHMHSLNIVHRDIKLENIIFLDERHKVVRIIDFGFSTRCAPDRRLRLFCGTPSYMAPEIVRRTEYRGKPIDLWSFGVVAYACLGGHFPFAARSQPDLYRKILRGTYRLPEGCSSGAAALLQQCLVVDVARRITAPDLRRHPFVTAGLQNGQMAGGHVGALTRSRNPEHDLRREASQRIEALGVPKDALRAAVCRGEHTPLTSCYYLLMDSLGIRERPNEPAPAEVEAKAAPAAYPQKAGKENAAPDVLVIDHDAVKKPVDAEADKPPALVV</sequence>
<name>A0A7S4EAD8_9STRA</name>
<evidence type="ECO:0000313" key="14">
    <source>
        <dbReference type="Proteomes" id="UP000789595"/>
    </source>
</evidence>
<keyword evidence="2" id="KW-0808">Transferase</keyword>
<evidence type="ECO:0000256" key="10">
    <source>
        <dbReference type="SAM" id="MobiDB-lite"/>
    </source>
</evidence>
<evidence type="ECO:0000256" key="8">
    <source>
        <dbReference type="PIRSR" id="PIRSR630616-3"/>
    </source>
</evidence>
<feature type="compositionally biased region" description="Low complexity" evidence="10">
    <location>
        <begin position="121"/>
        <end position="133"/>
    </location>
</feature>
<dbReference type="PROSITE" id="PS50011">
    <property type="entry name" value="PROTEIN_KINASE_DOM"/>
    <property type="match status" value="1"/>
</dbReference>
<gene>
    <name evidence="12" type="ORF">PCAL00307_LOCUS15870</name>
    <name evidence="13" type="ORF">PECAL_2P05500</name>
</gene>
<evidence type="ECO:0000256" key="9">
    <source>
        <dbReference type="PROSITE-ProRule" id="PRU10141"/>
    </source>
</evidence>
<evidence type="ECO:0000256" key="5">
    <source>
        <dbReference type="ARBA" id="ARBA00022840"/>
    </source>
</evidence>
<evidence type="ECO:0000313" key="13">
    <source>
        <dbReference type="EMBL" id="CAH0367525.1"/>
    </source>
</evidence>
<dbReference type="InterPro" id="IPR030616">
    <property type="entry name" value="Aur-like"/>
</dbReference>
<keyword evidence="1" id="KW-0723">Serine/threonine-protein kinase</keyword>
<keyword evidence="5 7" id="KW-0067">ATP-binding</keyword>
<dbReference type="PROSITE" id="PS00108">
    <property type="entry name" value="PROTEIN_KINASE_ST"/>
    <property type="match status" value="1"/>
</dbReference>
<dbReference type="PANTHER" id="PTHR24350">
    <property type="entry name" value="SERINE/THREONINE-PROTEIN KINASE IAL-RELATED"/>
    <property type="match status" value="1"/>
</dbReference>
<dbReference type="InterPro" id="IPR008271">
    <property type="entry name" value="Ser/Thr_kinase_AS"/>
</dbReference>
<keyword evidence="4" id="KW-0418">Kinase</keyword>
<feature type="compositionally biased region" description="Low complexity" evidence="10">
    <location>
        <begin position="154"/>
        <end position="164"/>
    </location>
</feature>
<dbReference type="FunFam" id="1.10.510.10:FF:000571">
    <property type="entry name" value="Maternal embryonic leucine zipper kinase"/>
    <property type="match status" value="1"/>
</dbReference>
<proteinExistence type="predicted"/>
<dbReference type="Gene3D" id="1.10.510.10">
    <property type="entry name" value="Transferase(Phosphotransferase) domain 1"/>
    <property type="match status" value="1"/>
</dbReference>
<evidence type="ECO:0000256" key="2">
    <source>
        <dbReference type="ARBA" id="ARBA00022679"/>
    </source>
</evidence>
<organism evidence="12">
    <name type="scientific">Pelagomonas calceolata</name>
    <dbReference type="NCBI Taxonomy" id="35677"/>
    <lineage>
        <taxon>Eukaryota</taxon>
        <taxon>Sar</taxon>
        <taxon>Stramenopiles</taxon>
        <taxon>Ochrophyta</taxon>
        <taxon>Pelagophyceae</taxon>
        <taxon>Pelagomonadales</taxon>
        <taxon>Pelagomonadaceae</taxon>
        <taxon>Pelagomonas</taxon>
    </lineage>
</organism>
<evidence type="ECO:0000256" key="6">
    <source>
        <dbReference type="PIRSR" id="PIRSR630616-1"/>
    </source>
</evidence>
<feature type="compositionally biased region" description="Low complexity" evidence="10">
    <location>
        <begin position="36"/>
        <end position="48"/>
    </location>
</feature>
<feature type="region of interest" description="Disordered" evidence="10">
    <location>
        <begin position="666"/>
        <end position="689"/>
    </location>
</feature>
<feature type="active site" description="Proton acceptor" evidence="6">
    <location>
        <position position="461"/>
    </location>
</feature>
<dbReference type="PROSITE" id="PS00107">
    <property type="entry name" value="PROTEIN_KINASE_ATP"/>
    <property type="match status" value="1"/>
</dbReference>
<feature type="binding site" evidence="7 9">
    <location>
        <position position="364"/>
    </location>
    <ligand>
        <name>ATP</name>
        <dbReference type="ChEBI" id="CHEBI:30616"/>
    </ligand>
</feature>
<dbReference type="Pfam" id="PF00069">
    <property type="entry name" value="Pkinase"/>
    <property type="match status" value="1"/>
</dbReference>
<dbReference type="InterPro" id="IPR000719">
    <property type="entry name" value="Prot_kinase_dom"/>
</dbReference>
<reference evidence="12" key="1">
    <citation type="submission" date="2021-01" db="EMBL/GenBank/DDBJ databases">
        <authorList>
            <person name="Corre E."/>
            <person name="Pelletier E."/>
            <person name="Niang G."/>
            <person name="Scheremetjew M."/>
            <person name="Finn R."/>
            <person name="Kale V."/>
            <person name="Holt S."/>
            <person name="Cochrane G."/>
            <person name="Meng A."/>
            <person name="Brown T."/>
            <person name="Cohen L."/>
        </authorList>
    </citation>
    <scope>NUCLEOTIDE SEQUENCE</scope>
    <source>
        <strain evidence="12">CCMP1756</strain>
    </source>
</reference>
<keyword evidence="3 7" id="KW-0547">Nucleotide-binding</keyword>
<dbReference type="EMBL" id="CAKKNE010000002">
    <property type="protein sequence ID" value="CAH0367525.1"/>
    <property type="molecule type" value="Genomic_DNA"/>
</dbReference>
<dbReference type="AlphaFoldDB" id="A0A7S4EAD8"/>
<reference evidence="13" key="2">
    <citation type="submission" date="2021-11" db="EMBL/GenBank/DDBJ databases">
        <authorList>
            <consortium name="Genoscope - CEA"/>
            <person name="William W."/>
        </authorList>
    </citation>
    <scope>NUCLEOTIDE SEQUENCE</scope>
</reference>
<feature type="compositionally biased region" description="Low complexity" evidence="10">
    <location>
        <begin position="670"/>
        <end position="686"/>
    </location>
</feature>